<dbReference type="PIRSF" id="PIRSF004440">
    <property type="entry name" value="GpP"/>
    <property type="match status" value="1"/>
</dbReference>
<name>A0ABV6SEA0_9SPHN</name>
<dbReference type="Proteomes" id="UP001589858">
    <property type="component" value="Unassembled WGS sequence"/>
</dbReference>
<evidence type="ECO:0000259" key="1">
    <source>
        <dbReference type="Pfam" id="PF21683"/>
    </source>
</evidence>
<accession>A0ABV6SEA0</accession>
<dbReference type="EMBL" id="JBHLTM010000067">
    <property type="protein sequence ID" value="MFC0686393.1"/>
    <property type="molecule type" value="Genomic_DNA"/>
</dbReference>
<dbReference type="InterPro" id="IPR049354">
    <property type="entry name" value="GpP-like_N"/>
</dbReference>
<comment type="caution">
    <text evidence="4">The sequence shown here is derived from an EMBL/GenBank/DDBJ whole genome shotgun (WGS) entry which is preliminary data.</text>
</comment>
<feature type="domain" description="Baseplate hub protein gp44-like N-terminal" evidence="1">
    <location>
        <begin position="9"/>
        <end position="94"/>
    </location>
</feature>
<proteinExistence type="predicted"/>
<organism evidence="4 5">
    <name type="scientific">Novosphingobium clariflavum</name>
    <dbReference type="NCBI Taxonomy" id="2029884"/>
    <lineage>
        <taxon>Bacteria</taxon>
        <taxon>Pseudomonadati</taxon>
        <taxon>Pseudomonadota</taxon>
        <taxon>Alphaproteobacteria</taxon>
        <taxon>Sphingomonadales</taxon>
        <taxon>Sphingomonadaceae</taxon>
        <taxon>Novosphingobium</taxon>
    </lineage>
</organism>
<evidence type="ECO:0000313" key="4">
    <source>
        <dbReference type="EMBL" id="MFC0686393.1"/>
    </source>
</evidence>
<dbReference type="InterPro" id="IPR053982">
    <property type="entry name" value="Gp44/GpP-like_C"/>
</dbReference>
<evidence type="ECO:0000259" key="2">
    <source>
        <dbReference type="Pfam" id="PF21929"/>
    </source>
</evidence>
<dbReference type="Gene3D" id="2.30.300.10">
    <property type="entry name" value="Baseplate protein-like domain - beta roll fold"/>
    <property type="match status" value="1"/>
</dbReference>
<dbReference type="RefSeq" id="WP_267223827.1">
    <property type="nucleotide sequence ID" value="NZ_JAPCWC010000028.1"/>
</dbReference>
<evidence type="ECO:0000259" key="3">
    <source>
        <dbReference type="Pfam" id="PF22255"/>
    </source>
</evidence>
<gene>
    <name evidence="4" type="ORF">ACFFF8_17550</name>
</gene>
<dbReference type="Pfam" id="PF22255">
    <property type="entry name" value="Gp44-like_2nd"/>
    <property type="match status" value="1"/>
</dbReference>
<evidence type="ECO:0000313" key="5">
    <source>
        <dbReference type="Proteomes" id="UP001589858"/>
    </source>
</evidence>
<sequence>MSVLPAHEVGLVLDGKAYLGWTAVSIERSLDNMVGSFSLALAAKEKTGAEDWPIKGGDACQIVLNGETLITGYVDAVQRRLAGDDRGISVRGRDKAADLIDCSAIHKPGSWSNQKLEAIAKVLAAPFGITIDVSGSTGAAFKKFALQQGETVFAAIERMARYRGLVVYSPGDGSVRIGPADRGERTGQITEGVNVKSAEGTDDVSERFSEYLVKGQAAGDDQRHGKVVSQVKGTATDSGVTRHRPLLLIGEEQSDTASLKKRAAWEAAVRSGKGKPLDVEVPGWLTDAGKVWSPGARAACDIPSCKVSGDLLVQSVTLARNETDGTVTSMTLVPPEAWSQLAEPEEKV</sequence>
<dbReference type="InterPro" id="IPR053981">
    <property type="entry name" value="Gp44/GpP-like_2nd"/>
</dbReference>
<dbReference type="Gene3D" id="3.55.50.10">
    <property type="entry name" value="Baseplate protein-like domains"/>
    <property type="match status" value="1"/>
</dbReference>
<dbReference type="Pfam" id="PF21683">
    <property type="entry name" value="GpP-like_1st"/>
    <property type="match status" value="1"/>
</dbReference>
<feature type="domain" description="Baseplate hub protein gp44/GpP-like C-terminal" evidence="2">
    <location>
        <begin position="256"/>
        <end position="338"/>
    </location>
</feature>
<reference evidence="4 5" key="1">
    <citation type="submission" date="2024-09" db="EMBL/GenBank/DDBJ databases">
        <authorList>
            <person name="Sun Q."/>
            <person name="Mori K."/>
        </authorList>
    </citation>
    <scope>NUCLEOTIDE SEQUENCE [LARGE SCALE GENOMIC DNA]</scope>
    <source>
        <strain evidence="4 5">CICC 11035S</strain>
    </source>
</reference>
<feature type="domain" description="Baseplate hub protein gp44/GpP-like second" evidence="3">
    <location>
        <begin position="96"/>
        <end position="178"/>
    </location>
</feature>
<dbReference type="InterPro" id="IPR023399">
    <property type="entry name" value="Baseplate-like_2-layer_sand"/>
</dbReference>
<protein>
    <submittedName>
        <fullName evidence="4">Phage baseplate assembly protein</fullName>
    </submittedName>
</protein>
<dbReference type="InterPro" id="IPR026276">
    <property type="entry name" value="Baseplate_GpP"/>
</dbReference>
<dbReference type="SUPFAM" id="SSF69279">
    <property type="entry name" value="Phage tail proteins"/>
    <property type="match status" value="2"/>
</dbReference>
<dbReference type="Pfam" id="PF21929">
    <property type="entry name" value="GpP_4th"/>
    <property type="match status" value="1"/>
</dbReference>
<keyword evidence="5" id="KW-1185">Reference proteome</keyword>
<dbReference type="Gene3D" id="3.30.1920.10">
    <property type="entry name" value="Baseplate protein-like domains - 2 layer sandwich fold"/>
    <property type="match status" value="1"/>
</dbReference>